<protein>
    <submittedName>
        <fullName evidence="4">Bifunctional protein hldE</fullName>
    </submittedName>
</protein>
<dbReference type="OrthoDB" id="9802794at2"/>
<dbReference type="GO" id="GO:0005829">
    <property type="term" value="C:cytosol"/>
    <property type="evidence" value="ECO:0007669"/>
    <property type="project" value="TreeGrafter"/>
</dbReference>
<dbReference type="InterPro" id="IPR011611">
    <property type="entry name" value="PfkB_dom"/>
</dbReference>
<keyword evidence="2" id="KW-0418">Kinase</keyword>
<sequence>MTALSLETIFDRFNELNALIVGDVMIDAYIWGRVDRISPEAPVPIVQVSRREKRLGGAANVALNVQAMGATPLLCSVIGNDADATLFEELLRNRGISAEGIVRSPQRITTIKERVLAGSQQMLRVDSEQDSPLQAAEEDQLLERIAQLLPRCQVLIFEDYDKGALTPRVISESIRLARSLGIPTVVDPKKRNFFAYEQATLFKPNLKELREGLKLDFEKDDQPALEEAVQQLKQRLQLEYALITLSERGVYIDAPSEHYLLPAHVRSISDVSGAGDTVVSIAALALALGLPPRSLAALANLGGGLVCEHVGVVPIDKTRLYEEAKLTLLGA</sequence>
<dbReference type="Proteomes" id="UP000011910">
    <property type="component" value="Unassembled WGS sequence"/>
</dbReference>
<dbReference type="EMBL" id="AODQ01000043">
    <property type="protein sequence ID" value="EMR02847.1"/>
    <property type="molecule type" value="Genomic_DNA"/>
</dbReference>
<dbReference type="RefSeq" id="WP_009195390.1">
    <property type="nucleotide sequence ID" value="NZ_AODQ01000043.1"/>
</dbReference>
<dbReference type="GO" id="GO:0033785">
    <property type="term" value="F:heptose 7-phosphate kinase activity"/>
    <property type="evidence" value="ECO:0007669"/>
    <property type="project" value="TreeGrafter"/>
</dbReference>
<organism evidence="4 5">
    <name type="scientific">Cesiribacter andamanensis AMV16</name>
    <dbReference type="NCBI Taxonomy" id="1279009"/>
    <lineage>
        <taxon>Bacteria</taxon>
        <taxon>Pseudomonadati</taxon>
        <taxon>Bacteroidota</taxon>
        <taxon>Cytophagia</taxon>
        <taxon>Cytophagales</taxon>
        <taxon>Cesiribacteraceae</taxon>
        <taxon>Cesiribacter</taxon>
    </lineage>
</organism>
<dbReference type="PATRIC" id="fig|1279009.4.peg.2023"/>
<dbReference type="PROSITE" id="PS00583">
    <property type="entry name" value="PFKB_KINASES_1"/>
    <property type="match status" value="1"/>
</dbReference>
<comment type="caution">
    <text evidence="4">The sequence shown here is derived from an EMBL/GenBank/DDBJ whole genome shotgun (WGS) entry which is preliminary data.</text>
</comment>
<dbReference type="InterPro" id="IPR002173">
    <property type="entry name" value="Carboh/pur_kinase_PfkB_CS"/>
</dbReference>
<dbReference type="GO" id="GO:0016773">
    <property type="term" value="F:phosphotransferase activity, alcohol group as acceptor"/>
    <property type="evidence" value="ECO:0007669"/>
    <property type="project" value="InterPro"/>
</dbReference>
<evidence type="ECO:0000313" key="4">
    <source>
        <dbReference type="EMBL" id="EMR02847.1"/>
    </source>
</evidence>
<dbReference type="InterPro" id="IPR011913">
    <property type="entry name" value="RfaE_dom_I"/>
</dbReference>
<dbReference type="Gene3D" id="3.40.1190.20">
    <property type="match status" value="1"/>
</dbReference>
<evidence type="ECO:0000259" key="3">
    <source>
        <dbReference type="Pfam" id="PF00294"/>
    </source>
</evidence>
<feature type="domain" description="Carbohydrate kinase PfkB" evidence="3">
    <location>
        <begin position="19"/>
        <end position="313"/>
    </location>
</feature>
<dbReference type="InterPro" id="IPR029056">
    <property type="entry name" value="Ribokinase-like"/>
</dbReference>
<name>M7N6E2_9BACT</name>
<reference evidence="4 5" key="1">
    <citation type="journal article" date="2013" name="Genome Announc.">
        <title>Draft Genome Sequence of Cesiribacter andamanensis Strain AMV16T, Isolated from a Soil Sample from a Mud Volcano in the Andaman Islands, India.</title>
        <authorList>
            <person name="Shivaji S."/>
            <person name="Ara S."/>
            <person name="Begum Z."/>
            <person name="Srinivas T.N."/>
            <person name="Singh A."/>
            <person name="Kumar Pinnaka A."/>
        </authorList>
    </citation>
    <scope>NUCLEOTIDE SEQUENCE [LARGE SCALE GENOMIC DNA]</scope>
    <source>
        <strain evidence="4 5">AMV16</strain>
    </source>
</reference>
<evidence type="ECO:0000313" key="5">
    <source>
        <dbReference type="Proteomes" id="UP000011910"/>
    </source>
</evidence>
<accession>M7N6E2</accession>
<keyword evidence="5" id="KW-1185">Reference proteome</keyword>
<evidence type="ECO:0000256" key="2">
    <source>
        <dbReference type="ARBA" id="ARBA00022777"/>
    </source>
</evidence>
<gene>
    <name evidence="4" type="primary">hldE_2</name>
    <name evidence="4" type="ORF">ADICEAN_01994</name>
</gene>
<proteinExistence type="predicted"/>
<dbReference type="STRING" id="1279009.ADICEAN_01994"/>
<dbReference type="SUPFAM" id="SSF53613">
    <property type="entry name" value="Ribokinase-like"/>
    <property type="match status" value="1"/>
</dbReference>
<dbReference type="Pfam" id="PF00294">
    <property type="entry name" value="PfkB"/>
    <property type="match status" value="1"/>
</dbReference>
<dbReference type="eggNOG" id="COG2870">
    <property type="taxonomic scope" value="Bacteria"/>
</dbReference>
<evidence type="ECO:0000256" key="1">
    <source>
        <dbReference type="ARBA" id="ARBA00022679"/>
    </source>
</evidence>
<dbReference type="GO" id="GO:0033786">
    <property type="term" value="F:heptose-1-phosphate adenylyltransferase activity"/>
    <property type="evidence" value="ECO:0007669"/>
    <property type="project" value="TreeGrafter"/>
</dbReference>
<dbReference type="PANTHER" id="PTHR46969">
    <property type="entry name" value="BIFUNCTIONAL PROTEIN HLDE"/>
    <property type="match status" value="1"/>
</dbReference>
<keyword evidence="1" id="KW-0808">Transferase</keyword>
<dbReference type="CDD" id="cd01172">
    <property type="entry name" value="RfaE_like"/>
    <property type="match status" value="1"/>
</dbReference>
<dbReference type="PANTHER" id="PTHR46969:SF1">
    <property type="entry name" value="BIFUNCTIONAL PROTEIN HLDE"/>
    <property type="match status" value="1"/>
</dbReference>
<dbReference type="AlphaFoldDB" id="M7N6E2"/>